<reference evidence="2" key="1">
    <citation type="journal article" date="2020" name="Stud. Mycol.">
        <title>101 Dothideomycetes genomes: a test case for predicting lifestyles and emergence of pathogens.</title>
        <authorList>
            <person name="Haridas S."/>
            <person name="Albert R."/>
            <person name="Binder M."/>
            <person name="Bloem J."/>
            <person name="Labutti K."/>
            <person name="Salamov A."/>
            <person name="Andreopoulos B."/>
            <person name="Baker S."/>
            <person name="Barry K."/>
            <person name="Bills G."/>
            <person name="Bluhm B."/>
            <person name="Cannon C."/>
            <person name="Castanera R."/>
            <person name="Culley D."/>
            <person name="Daum C."/>
            <person name="Ezra D."/>
            <person name="Gonzalez J."/>
            <person name="Henrissat B."/>
            <person name="Kuo A."/>
            <person name="Liang C."/>
            <person name="Lipzen A."/>
            <person name="Lutzoni F."/>
            <person name="Magnuson J."/>
            <person name="Mondo S."/>
            <person name="Nolan M."/>
            <person name="Ohm R."/>
            <person name="Pangilinan J."/>
            <person name="Park H.-J."/>
            <person name="Ramirez L."/>
            <person name="Alfaro M."/>
            <person name="Sun H."/>
            <person name="Tritt A."/>
            <person name="Yoshinaga Y."/>
            <person name="Zwiers L.-H."/>
            <person name="Turgeon B."/>
            <person name="Goodwin S."/>
            <person name="Spatafora J."/>
            <person name="Crous P."/>
            <person name="Grigoriev I."/>
        </authorList>
    </citation>
    <scope>NUCLEOTIDE SEQUENCE</scope>
    <source>
        <strain evidence="2">CBS 110217</strain>
    </source>
</reference>
<dbReference type="EMBL" id="ML978165">
    <property type="protein sequence ID" value="KAF2033670.1"/>
    <property type="molecule type" value="Genomic_DNA"/>
</dbReference>
<dbReference type="OrthoDB" id="2590867at2759"/>
<gene>
    <name evidence="2" type="ORF">EK21DRAFT_58292</name>
</gene>
<feature type="region of interest" description="Disordered" evidence="1">
    <location>
        <begin position="86"/>
        <end position="201"/>
    </location>
</feature>
<feature type="compositionally biased region" description="Polar residues" evidence="1">
    <location>
        <begin position="119"/>
        <end position="134"/>
    </location>
</feature>
<proteinExistence type="predicted"/>
<evidence type="ECO:0000256" key="1">
    <source>
        <dbReference type="SAM" id="MobiDB-lite"/>
    </source>
</evidence>
<feature type="compositionally biased region" description="Basic and acidic residues" evidence="1">
    <location>
        <begin position="106"/>
        <end position="118"/>
    </location>
</feature>
<evidence type="ECO:0000313" key="3">
    <source>
        <dbReference type="Proteomes" id="UP000799777"/>
    </source>
</evidence>
<dbReference type="PANTHER" id="PTHR39606:SF1">
    <property type="entry name" value="CELL SURFACE PROTEIN"/>
    <property type="match status" value="1"/>
</dbReference>
<sequence>MSLKDSIKKGVGMVHGTGEAIRGEFNAAVDDATGDKASATRNKEIAQKGVDEWDRGYRGHALGSEAAHGVGHNVPTTTAANVEAQNTTHSTSTNYGPHDSNIGNKLDPRYDSDMDHRGTATNSTNAGPHSSNVANKVDPRVDSDMDHRANPTSGVGPNTTYNDSTNAGPHRSNFANKLDPTVDSDMDHRANPGSHVGGTGY</sequence>
<feature type="compositionally biased region" description="Polar residues" evidence="1">
    <location>
        <begin position="86"/>
        <end position="95"/>
    </location>
</feature>
<keyword evidence="3" id="KW-1185">Reference proteome</keyword>
<protein>
    <submittedName>
        <fullName evidence="2">Uncharacterized protein</fullName>
    </submittedName>
</protein>
<dbReference type="Proteomes" id="UP000799777">
    <property type="component" value="Unassembled WGS sequence"/>
</dbReference>
<accession>A0A9P4HF24</accession>
<dbReference type="AlphaFoldDB" id="A0A9P4HF24"/>
<evidence type="ECO:0000313" key="2">
    <source>
        <dbReference type="EMBL" id="KAF2033670.1"/>
    </source>
</evidence>
<dbReference type="PANTHER" id="PTHR39606">
    <property type="entry name" value="SURFACE PROTEIN, PUTATIVE-RELATED"/>
    <property type="match status" value="1"/>
</dbReference>
<name>A0A9P4HF24_9PLEO</name>
<comment type="caution">
    <text evidence="2">The sequence shown here is derived from an EMBL/GenBank/DDBJ whole genome shotgun (WGS) entry which is preliminary data.</text>
</comment>
<feature type="compositionally biased region" description="Polar residues" evidence="1">
    <location>
        <begin position="150"/>
        <end position="167"/>
    </location>
</feature>
<organism evidence="2 3">
    <name type="scientific">Setomelanomma holmii</name>
    <dbReference type="NCBI Taxonomy" id="210430"/>
    <lineage>
        <taxon>Eukaryota</taxon>
        <taxon>Fungi</taxon>
        <taxon>Dikarya</taxon>
        <taxon>Ascomycota</taxon>
        <taxon>Pezizomycotina</taxon>
        <taxon>Dothideomycetes</taxon>
        <taxon>Pleosporomycetidae</taxon>
        <taxon>Pleosporales</taxon>
        <taxon>Pleosporineae</taxon>
        <taxon>Phaeosphaeriaceae</taxon>
        <taxon>Setomelanomma</taxon>
    </lineage>
</organism>
<feature type="compositionally biased region" description="Basic and acidic residues" evidence="1">
    <location>
        <begin position="137"/>
        <end position="149"/>
    </location>
</feature>